<evidence type="ECO:0000256" key="7">
    <source>
        <dbReference type="ARBA" id="ARBA00031578"/>
    </source>
</evidence>
<dbReference type="EMBL" id="CAADJA010000002">
    <property type="protein sequence ID" value="VFS51906.1"/>
    <property type="molecule type" value="Genomic_DNA"/>
</dbReference>
<feature type="domain" description="NADH-ubiquinone oxidoreductase 51kDa subunit FMN-binding" evidence="9">
    <location>
        <begin position="13"/>
        <end position="71"/>
    </location>
</feature>
<dbReference type="GO" id="GO:0046872">
    <property type="term" value="F:metal ion binding"/>
    <property type="evidence" value="ECO:0007669"/>
    <property type="project" value="UniProtKB-KW"/>
</dbReference>
<evidence type="ECO:0000256" key="8">
    <source>
        <dbReference type="ARBA" id="ARBA00032787"/>
    </source>
</evidence>
<evidence type="ECO:0000256" key="6">
    <source>
        <dbReference type="ARBA" id="ARBA00023014"/>
    </source>
</evidence>
<dbReference type="GO" id="GO:0008137">
    <property type="term" value="F:NADH dehydrogenase (ubiquinone) activity"/>
    <property type="evidence" value="ECO:0007669"/>
    <property type="project" value="InterPro"/>
</dbReference>
<keyword evidence="3" id="KW-0004">4Fe-4S</keyword>
<dbReference type="PROSITE" id="PS00644">
    <property type="entry name" value="COMPLEX1_51K_1"/>
    <property type="match status" value="1"/>
</dbReference>
<comment type="cofactor">
    <cofactor evidence="1">
        <name>FMN</name>
        <dbReference type="ChEBI" id="CHEBI:58210"/>
    </cofactor>
</comment>
<name>A0A484ZW64_9GAMM</name>
<accession>A0A484ZW64</accession>
<keyword evidence="4" id="KW-0479">Metal-binding</keyword>
<evidence type="ECO:0000259" key="9">
    <source>
        <dbReference type="Pfam" id="PF01512"/>
    </source>
</evidence>
<organism evidence="10 11">
    <name type="scientific">Budvicia aquatica</name>
    <dbReference type="NCBI Taxonomy" id="82979"/>
    <lineage>
        <taxon>Bacteria</taxon>
        <taxon>Pseudomonadati</taxon>
        <taxon>Pseudomonadota</taxon>
        <taxon>Gammaproteobacteria</taxon>
        <taxon>Enterobacterales</taxon>
        <taxon>Budviciaceae</taxon>
        <taxon>Budvicia</taxon>
    </lineage>
</organism>
<keyword evidence="6" id="KW-0411">Iron-sulfur</keyword>
<dbReference type="GO" id="GO:0051539">
    <property type="term" value="F:4 iron, 4 sulfur cluster binding"/>
    <property type="evidence" value="ECO:0007669"/>
    <property type="project" value="UniProtKB-KW"/>
</dbReference>
<dbReference type="AlphaFoldDB" id="A0A484ZW64"/>
<evidence type="ECO:0000256" key="2">
    <source>
        <dbReference type="ARBA" id="ARBA00019901"/>
    </source>
</evidence>
<gene>
    <name evidence="10" type="primary">nuoF_2</name>
    <name evidence="10" type="ORF">NCTC12282_05558</name>
</gene>
<dbReference type="PANTHER" id="PTHR43578:SF3">
    <property type="entry name" value="NADH-QUINONE OXIDOREDUCTASE SUBUNIT F"/>
    <property type="match status" value="1"/>
</dbReference>
<dbReference type="GO" id="GO:0010181">
    <property type="term" value="F:FMN binding"/>
    <property type="evidence" value="ECO:0007669"/>
    <property type="project" value="InterPro"/>
</dbReference>
<evidence type="ECO:0000256" key="5">
    <source>
        <dbReference type="ARBA" id="ARBA00023004"/>
    </source>
</evidence>
<keyword evidence="10" id="KW-0560">Oxidoreductase</keyword>
<evidence type="ECO:0000256" key="4">
    <source>
        <dbReference type="ARBA" id="ARBA00022723"/>
    </source>
</evidence>
<keyword evidence="5" id="KW-0408">Iron</keyword>
<evidence type="ECO:0000256" key="1">
    <source>
        <dbReference type="ARBA" id="ARBA00001917"/>
    </source>
</evidence>
<dbReference type="InterPro" id="IPR011538">
    <property type="entry name" value="Nuo51_FMN-bd"/>
</dbReference>
<evidence type="ECO:0000256" key="3">
    <source>
        <dbReference type="ARBA" id="ARBA00022485"/>
    </source>
</evidence>
<evidence type="ECO:0000313" key="11">
    <source>
        <dbReference type="Proteomes" id="UP000373449"/>
    </source>
</evidence>
<reference evidence="10 11" key="1">
    <citation type="submission" date="2019-03" db="EMBL/GenBank/DDBJ databases">
        <authorList>
            <consortium name="Pathogen Informatics"/>
        </authorList>
    </citation>
    <scope>NUCLEOTIDE SEQUENCE [LARGE SCALE GENOMIC DNA]</scope>
    <source>
        <strain evidence="10 11">NCTC12282</strain>
    </source>
</reference>
<dbReference type="Pfam" id="PF01512">
    <property type="entry name" value="Complex1_51K"/>
    <property type="match status" value="1"/>
</dbReference>
<evidence type="ECO:0000313" key="10">
    <source>
        <dbReference type="EMBL" id="VFS51906.1"/>
    </source>
</evidence>
<dbReference type="Proteomes" id="UP000373449">
    <property type="component" value="Unassembled WGS sequence"/>
</dbReference>
<proteinExistence type="predicted"/>
<dbReference type="PANTHER" id="PTHR43578">
    <property type="entry name" value="NADH-QUINONE OXIDOREDUCTASE SUBUNIT F"/>
    <property type="match status" value="1"/>
</dbReference>
<dbReference type="InterPro" id="IPR001949">
    <property type="entry name" value="NADH-UbQ_OxRdtase_51kDa_CS"/>
</dbReference>
<protein>
    <recommendedName>
        <fullName evidence="2">NADH-quinone oxidoreductase subunit F</fullName>
    </recommendedName>
    <alternativeName>
        <fullName evidence="7">NADH dehydrogenase I subunit F</fullName>
    </alternativeName>
    <alternativeName>
        <fullName evidence="8">NDH-1 subunit F</fullName>
    </alternativeName>
</protein>
<dbReference type="GO" id="GO:0016491">
    <property type="term" value="F:oxidoreductase activity"/>
    <property type="evidence" value="ECO:0007669"/>
    <property type="project" value="UniProtKB-KW"/>
</dbReference>
<sequence length="94" mass="10221">MGKNILGSGFDFELFVHTGAGRYICGEETALINSLEGRRANPRSKPPFRQLPVHGGKPTCVNNVETLCNVPSIIEHGPQWYRGLSASKSEDAGH</sequence>
<dbReference type="SUPFAM" id="SSF142019">
    <property type="entry name" value="Nqo1 FMN-binding domain-like"/>
    <property type="match status" value="1"/>
</dbReference>
<dbReference type="InterPro" id="IPR037225">
    <property type="entry name" value="Nuo51_FMN-bd_sf"/>
</dbReference>
<dbReference type="Gene3D" id="3.40.50.11540">
    <property type="entry name" value="NADH-ubiquinone oxidoreductase 51kDa subunit"/>
    <property type="match status" value="1"/>
</dbReference>